<dbReference type="GO" id="GO:0005634">
    <property type="term" value="C:nucleus"/>
    <property type="evidence" value="ECO:0007669"/>
    <property type="project" value="TreeGrafter"/>
</dbReference>
<reference evidence="3 4" key="1">
    <citation type="journal article" date="2015" name="BMC Genomics">
        <title>Gene expression during zombie ant biting behavior reflects the complexity underlying fungal parasitic behavioral manipulation.</title>
        <authorList>
            <person name="de Bekker C."/>
            <person name="Ohm R.A."/>
            <person name="Loreto R.G."/>
            <person name="Sebastian A."/>
            <person name="Albert I."/>
            <person name="Merrow M."/>
            <person name="Brachmann A."/>
            <person name="Hughes D.P."/>
        </authorList>
    </citation>
    <scope>NUCLEOTIDE SEQUENCE [LARGE SCALE GENOMIC DNA]</scope>
    <source>
        <strain evidence="3 4">SC16a</strain>
    </source>
</reference>
<dbReference type="EMBL" id="LAZP02002000">
    <property type="protein sequence ID" value="PFH54900.1"/>
    <property type="molecule type" value="Genomic_DNA"/>
</dbReference>
<evidence type="ECO:0000256" key="1">
    <source>
        <dbReference type="ARBA" id="ARBA00022801"/>
    </source>
</evidence>
<dbReference type="Pfam" id="PF03959">
    <property type="entry name" value="FSH1"/>
    <property type="match status" value="1"/>
</dbReference>
<dbReference type="GO" id="GO:0005737">
    <property type="term" value="C:cytoplasm"/>
    <property type="evidence" value="ECO:0007669"/>
    <property type="project" value="TreeGrafter"/>
</dbReference>
<dbReference type="GO" id="GO:0019748">
    <property type="term" value="P:secondary metabolic process"/>
    <property type="evidence" value="ECO:0007669"/>
    <property type="project" value="TreeGrafter"/>
</dbReference>
<dbReference type="AlphaFoldDB" id="A0A2A9P1W2"/>
<keyword evidence="4" id="KW-1185">Reference proteome</keyword>
<comment type="caution">
    <text evidence="3">The sequence shown here is derived from an EMBL/GenBank/DDBJ whole genome shotgun (WGS) entry which is preliminary data.</text>
</comment>
<name>A0A2A9P1W2_OPHUN</name>
<proteinExistence type="predicted"/>
<gene>
    <name evidence="3" type="ORF">XA68_12409</name>
</gene>
<evidence type="ECO:0000259" key="2">
    <source>
        <dbReference type="Pfam" id="PF03959"/>
    </source>
</evidence>
<dbReference type="PANTHER" id="PTHR48070:SF6">
    <property type="entry name" value="ESTERASE OVCA2"/>
    <property type="match status" value="1"/>
</dbReference>
<organism evidence="3 4">
    <name type="scientific">Ophiocordyceps unilateralis</name>
    <name type="common">Zombie-ant fungus</name>
    <name type="synonym">Torrubia unilateralis</name>
    <dbReference type="NCBI Taxonomy" id="268505"/>
    <lineage>
        <taxon>Eukaryota</taxon>
        <taxon>Fungi</taxon>
        <taxon>Dikarya</taxon>
        <taxon>Ascomycota</taxon>
        <taxon>Pezizomycotina</taxon>
        <taxon>Sordariomycetes</taxon>
        <taxon>Hypocreomycetidae</taxon>
        <taxon>Hypocreales</taxon>
        <taxon>Ophiocordycipitaceae</taxon>
        <taxon>Ophiocordyceps</taxon>
    </lineage>
</organism>
<dbReference type="InterPro" id="IPR050593">
    <property type="entry name" value="LovG"/>
</dbReference>
<evidence type="ECO:0000313" key="3">
    <source>
        <dbReference type="EMBL" id="PFH54900.1"/>
    </source>
</evidence>
<dbReference type="InterPro" id="IPR029058">
    <property type="entry name" value="AB_hydrolase_fold"/>
</dbReference>
<dbReference type="Gene3D" id="3.40.50.1820">
    <property type="entry name" value="alpha/beta hydrolase"/>
    <property type="match status" value="1"/>
</dbReference>
<keyword evidence="1" id="KW-0378">Hydrolase</keyword>
<dbReference type="Proteomes" id="UP000037136">
    <property type="component" value="Unassembled WGS sequence"/>
</dbReference>
<dbReference type="SUPFAM" id="SSF53474">
    <property type="entry name" value="alpha/beta-Hydrolases"/>
    <property type="match status" value="1"/>
</dbReference>
<accession>A0A2A9P1W2</accession>
<sequence length="147" mass="16163">MRALENLANYVDQEGPFDGAMGFSHGASLIATYLLQCQQTQPFKCAIFLSASRPYDVAALSTGVLRYADPDPDRRPLLSLPTTHIWGSRDDAYGDQCNVLVAMSDEAKRNVYIHKGGHEIPGPRAKDDVQGCVRAIRRVIERASLDA</sequence>
<dbReference type="GO" id="GO:0016787">
    <property type="term" value="F:hydrolase activity"/>
    <property type="evidence" value="ECO:0007669"/>
    <property type="project" value="UniProtKB-KW"/>
</dbReference>
<reference evidence="3 4" key="2">
    <citation type="journal article" date="2017" name="Sci. Rep.">
        <title>Ant-infecting Ophiocordyceps genomes reveal a high diversity of potential behavioral manipulation genes and a possible major role for enterotoxins.</title>
        <authorList>
            <person name="de Bekker C."/>
            <person name="Ohm R.A."/>
            <person name="Evans H.C."/>
            <person name="Brachmann A."/>
            <person name="Hughes D.P."/>
        </authorList>
    </citation>
    <scope>NUCLEOTIDE SEQUENCE [LARGE SCALE GENOMIC DNA]</scope>
    <source>
        <strain evidence="3 4">SC16a</strain>
    </source>
</reference>
<protein>
    <recommendedName>
        <fullName evidence="2">Serine hydrolase domain-containing protein</fullName>
    </recommendedName>
</protein>
<dbReference type="PANTHER" id="PTHR48070">
    <property type="entry name" value="ESTERASE OVCA2"/>
    <property type="match status" value="1"/>
</dbReference>
<dbReference type="InterPro" id="IPR005645">
    <property type="entry name" value="FSH-like_dom"/>
</dbReference>
<dbReference type="OrthoDB" id="414698at2759"/>
<evidence type="ECO:0000313" key="4">
    <source>
        <dbReference type="Proteomes" id="UP000037136"/>
    </source>
</evidence>
<feature type="domain" description="Serine hydrolase" evidence="2">
    <location>
        <begin position="3"/>
        <end position="122"/>
    </location>
</feature>